<accession>A0ABD1DCI7</accession>
<gene>
    <name evidence="3" type="ORF">pipiens_009796</name>
</gene>
<sequence length="158" mass="16293">MNPLLTILAGTCLLLTLSQQLIGAGAQEEVTSAASTVTGESTTSKDAGDPSKEDKPTGGKGHDSLVGIMREKCPGGMKGDQKKPMGDFHKFGDKLGPGMQRPAFQMTMGGFGDKKPGQGGMPTGGFKGPMGGFGVNRRQVAAIAFETSIVSCLGMQKN</sequence>
<dbReference type="EMBL" id="JBEHCU010006324">
    <property type="protein sequence ID" value="KAL1397392.1"/>
    <property type="molecule type" value="Genomic_DNA"/>
</dbReference>
<proteinExistence type="predicted"/>
<evidence type="ECO:0000256" key="2">
    <source>
        <dbReference type="SAM" id="SignalP"/>
    </source>
</evidence>
<evidence type="ECO:0000313" key="3">
    <source>
        <dbReference type="EMBL" id="KAL1397392.1"/>
    </source>
</evidence>
<comment type="caution">
    <text evidence="3">The sequence shown here is derived from an EMBL/GenBank/DDBJ whole genome shotgun (WGS) entry which is preliminary data.</text>
</comment>
<keyword evidence="4" id="KW-1185">Reference proteome</keyword>
<evidence type="ECO:0000313" key="4">
    <source>
        <dbReference type="Proteomes" id="UP001562425"/>
    </source>
</evidence>
<dbReference type="Proteomes" id="UP001562425">
    <property type="component" value="Unassembled WGS sequence"/>
</dbReference>
<organism evidence="3 4">
    <name type="scientific">Culex pipiens pipiens</name>
    <name type="common">Northern house mosquito</name>
    <dbReference type="NCBI Taxonomy" id="38569"/>
    <lineage>
        <taxon>Eukaryota</taxon>
        <taxon>Metazoa</taxon>
        <taxon>Ecdysozoa</taxon>
        <taxon>Arthropoda</taxon>
        <taxon>Hexapoda</taxon>
        <taxon>Insecta</taxon>
        <taxon>Pterygota</taxon>
        <taxon>Neoptera</taxon>
        <taxon>Endopterygota</taxon>
        <taxon>Diptera</taxon>
        <taxon>Nematocera</taxon>
        <taxon>Culicoidea</taxon>
        <taxon>Culicidae</taxon>
        <taxon>Culicinae</taxon>
        <taxon>Culicini</taxon>
        <taxon>Culex</taxon>
        <taxon>Culex</taxon>
    </lineage>
</organism>
<keyword evidence="2" id="KW-0732">Signal</keyword>
<feature type="chain" id="PRO_5044807822" evidence="2">
    <location>
        <begin position="27"/>
        <end position="158"/>
    </location>
</feature>
<feature type="compositionally biased region" description="Polar residues" evidence="1">
    <location>
        <begin position="32"/>
        <end position="45"/>
    </location>
</feature>
<feature type="signal peptide" evidence="2">
    <location>
        <begin position="1"/>
        <end position="26"/>
    </location>
</feature>
<name>A0ABD1DCI7_CULPP</name>
<reference evidence="3 4" key="1">
    <citation type="submission" date="2024-05" db="EMBL/GenBank/DDBJ databases">
        <title>Culex pipiens pipiens assembly and annotation.</title>
        <authorList>
            <person name="Alout H."/>
            <person name="Durand T."/>
        </authorList>
    </citation>
    <scope>NUCLEOTIDE SEQUENCE [LARGE SCALE GENOMIC DNA]</scope>
    <source>
        <strain evidence="3">HA-2024</strain>
        <tissue evidence="3">Whole body</tissue>
    </source>
</reference>
<evidence type="ECO:0000256" key="1">
    <source>
        <dbReference type="SAM" id="MobiDB-lite"/>
    </source>
</evidence>
<feature type="compositionally biased region" description="Basic and acidic residues" evidence="1">
    <location>
        <begin position="46"/>
        <end position="93"/>
    </location>
</feature>
<feature type="region of interest" description="Disordered" evidence="1">
    <location>
        <begin position="32"/>
        <end position="99"/>
    </location>
</feature>
<dbReference type="AlphaFoldDB" id="A0ABD1DCI7"/>
<protein>
    <submittedName>
        <fullName evidence="3">Uncharacterized protein</fullName>
    </submittedName>
</protein>